<keyword evidence="1" id="KW-1133">Transmembrane helix</keyword>
<dbReference type="AlphaFoldDB" id="A0A645GNQ4"/>
<organism evidence="2">
    <name type="scientific">bioreactor metagenome</name>
    <dbReference type="NCBI Taxonomy" id="1076179"/>
    <lineage>
        <taxon>unclassified sequences</taxon>
        <taxon>metagenomes</taxon>
        <taxon>ecological metagenomes</taxon>
    </lineage>
</organism>
<dbReference type="EMBL" id="VSSQ01077819">
    <property type="protein sequence ID" value="MPN27806.1"/>
    <property type="molecule type" value="Genomic_DNA"/>
</dbReference>
<reference evidence="2" key="1">
    <citation type="submission" date="2019-08" db="EMBL/GenBank/DDBJ databases">
        <authorList>
            <person name="Kucharzyk K."/>
            <person name="Murdoch R.W."/>
            <person name="Higgins S."/>
            <person name="Loffler F."/>
        </authorList>
    </citation>
    <scope>NUCLEOTIDE SEQUENCE</scope>
</reference>
<gene>
    <name evidence="2" type="primary">spoIIIAB_4</name>
    <name evidence="2" type="ORF">SDC9_175240</name>
</gene>
<accession>A0A645GNQ4</accession>
<evidence type="ECO:0000256" key="1">
    <source>
        <dbReference type="SAM" id="Phobius"/>
    </source>
</evidence>
<dbReference type="PIRSF" id="PIRSF021435">
    <property type="entry name" value="SpoIIIAB"/>
    <property type="match status" value="1"/>
</dbReference>
<evidence type="ECO:0000313" key="2">
    <source>
        <dbReference type="EMBL" id="MPN27806.1"/>
    </source>
</evidence>
<protein>
    <submittedName>
        <fullName evidence="2">Stage III sporulation protein AB</fullName>
    </submittedName>
</protein>
<keyword evidence="1" id="KW-0812">Transmembrane</keyword>
<comment type="caution">
    <text evidence="2">The sequence shown here is derived from an EMBL/GenBank/DDBJ whole genome shotgun (WGS) entry which is preliminary data.</text>
</comment>
<dbReference type="InterPro" id="IPR014198">
    <property type="entry name" value="Spore_III_AB"/>
</dbReference>
<feature type="transmembrane region" description="Helical" evidence="1">
    <location>
        <begin position="6"/>
        <end position="24"/>
    </location>
</feature>
<keyword evidence="1" id="KW-0472">Membrane</keyword>
<name>A0A645GNQ4_9ZZZZ</name>
<dbReference type="Pfam" id="PF09548">
    <property type="entry name" value="Spore_III_AB"/>
    <property type="match status" value="1"/>
</dbReference>
<sequence>MWLKIIGAGIVIITGTSIGFMLASRCSERPRQIRQIISCIGSLKTYIGYVSLPLAEALHNCTNGTYGAVNDLFQKMALILNDNGWMTPQEALNQAVSETNMLALERPELEILSALGANLGSTSRDEQKTYLVMVQEQLAKIEQDAIRLRDQNSKMYRYLGVCSGLAIVIVLI</sequence>
<proteinExistence type="predicted"/>